<dbReference type="PANTHER" id="PTHR43464">
    <property type="entry name" value="METHYLTRANSFERASE"/>
    <property type="match status" value="1"/>
</dbReference>
<evidence type="ECO:0000256" key="3">
    <source>
        <dbReference type="ARBA" id="ARBA00022691"/>
    </source>
</evidence>
<evidence type="ECO:0000313" key="8">
    <source>
        <dbReference type="Proteomes" id="UP000243978"/>
    </source>
</evidence>
<dbReference type="RefSeq" id="WP_107846030.1">
    <property type="nucleotide sequence ID" value="NZ_QBKS01000001.1"/>
</dbReference>
<evidence type="ECO:0000259" key="5">
    <source>
        <dbReference type="Pfam" id="PF05175"/>
    </source>
</evidence>
<gene>
    <name evidence="7" type="ORF">C8N43_2655</name>
</gene>
<dbReference type="InterPro" id="IPR010940">
    <property type="entry name" value="Mg_prot_MeTrfase_C"/>
</dbReference>
<reference evidence="7 8" key="1">
    <citation type="submission" date="2018-04" db="EMBL/GenBank/DDBJ databases">
        <title>Genomic Encyclopedia of Archaeal and Bacterial Type Strains, Phase II (KMG-II): from individual species to whole genera.</title>
        <authorList>
            <person name="Goeker M."/>
        </authorList>
    </citation>
    <scope>NUCLEOTIDE SEQUENCE [LARGE SCALE GENOMIC DNA]</scope>
    <source>
        <strain evidence="7 8">DSM 100977</strain>
    </source>
</reference>
<organism evidence="7 8">
    <name type="scientific">Litoreibacter ponti</name>
    <dbReference type="NCBI Taxonomy" id="1510457"/>
    <lineage>
        <taxon>Bacteria</taxon>
        <taxon>Pseudomonadati</taxon>
        <taxon>Pseudomonadota</taxon>
        <taxon>Alphaproteobacteria</taxon>
        <taxon>Rhodobacterales</taxon>
        <taxon>Roseobacteraceae</taxon>
        <taxon>Litoreibacter</taxon>
    </lineage>
</organism>
<feature type="domain" description="Methyltransferase small" evidence="5">
    <location>
        <begin position="50"/>
        <end position="129"/>
    </location>
</feature>
<dbReference type="InterPro" id="IPR029063">
    <property type="entry name" value="SAM-dependent_MTases_sf"/>
</dbReference>
<dbReference type="InterPro" id="IPR007848">
    <property type="entry name" value="Small_mtfrase_dom"/>
</dbReference>
<dbReference type="InterPro" id="IPR010251">
    <property type="entry name" value="Mg_prot_MeTrfase"/>
</dbReference>
<dbReference type="AlphaFoldDB" id="A0A2T6BPH0"/>
<evidence type="ECO:0000313" key="7">
    <source>
        <dbReference type="EMBL" id="PTX57980.1"/>
    </source>
</evidence>
<keyword evidence="3" id="KW-0949">S-adenosyl-L-methionine</keyword>
<dbReference type="CDD" id="cd02440">
    <property type="entry name" value="AdoMet_MTases"/>
    <property type="match status" value="1"/>
</dbReference>
<dbReference type="EC" id="2.1.1.11" evidence="4"/>
<dbReference type="Gene3D" id="3.40.50.150">
    <property type="entry name" value="Vaccinia Virus protein VP39"/>
    <property type="match status" value="1"/>
</dbReference>
<keyword evidence="2 7" id="KW-0808">Transferase</keyword>
<feature type="domain" description="Magnesium-protoporphyrin IX methyltransferase C-terminal" evidence="6">
    <location>
        <begin position="132"/>
        <end position="226"/>
    </location>
</feature>
<dbReference type="Pfam" id="PF05175">
    <property type="entry name" value="MTS"/>
    <property type="match status" value="1"/>
</dbReference>
<accession>A0A2T6BPH0</accession>
<dbReference type="NCBIfam" id="TIGR02021">
    <property type="entry name" value="BchM-ChlM"/>
    <property type="match status" value="1"/>
</dbReference>
<dbReference type="SUPFAM" id="SSF53335">
    <property type="entry name" value="S-adenosyl-L-methionine-dependent methyltransferases"/>
    <property type="match status" value="1"/>
</dbReference>
<dbReference type="OrthoDB" id="9765084at2"/>
<keyword evidence="1 7" id="KW-0489">Methyltransferase</keyword>
<keyword evidence="8" id="KW-1185">Reference proteome</keyword>
<protein>
    <recommendedName>
        <fullName evidence="4">Magnesium protoporphyrin IX methyltransferase</fullName>
        <ecNumber evidence="4">2.1.1.11</ecNumber>
    </recommendedName>
</protein>
<name>A0A2T6BPH0_9RHOB</name>
<dbReference type="EMBL" id="QBKS01000001">
    <property type="protein sequence ID" value="PTX57980.1"/>
    <property type="molecule type" value="Genomic_DNA"/>
</dbReference>
<dbReference type="Pfam" id="PF07109">
    <property type="entry name" value="Mg-por_mtran_C"/>
    <property type="match status" value="1"/>
</dbReference>
<proteinExistence type="predicted"/>
<dbReference type="GO" id="GO:0015995">
    <property type="term" value="P:chlorophyll biosynthetic process"/>
    <property type="evidence" value="ECO:0007669"/>
    <property type="project" value="UniProtKB-UniRule"/>
</dbReference>
<dbReference type="PANTHER" id="PTHR43464:SF19">
    <property type="entry name" value="UBIQUINONE BIOSYNTHESIS O-METHYLTRANSFERASE, MITOCHONDRIAL"/>
    <property type="match status" value="1"/>
</dbReference>
<evidence type="ECO:0000256" key="4">
    <source>
        <dbReference type="NCBIfam" id="TIGR02021"/>
    </source>
</evidence>
<evidence type="ECO:0000256" key="1">
    <source>
        <dbReference type="ARBA" id="ARBA00022603"/>
    </source>
</evidence>
<dbReference type="GO" id="GO:0046406">
    <property type="term" value="F:magnesium protoporphyrin IX methyltransferase activity"/>
    <property type="evidence" value="ECO:0007669"/>
    <property type="project" value="UniProtKB-UniRule"/>
</dbReference>
<sequence length="232" mass="25179">MNGQPSYLRTRARVETYFDQTATKVWEQLTSDAPVSGIRATVRKGRDDMRALMQAQLPDDLTGARILDAGCGTGAMAVELADRGADVVAIDISPSLIEIAEKRRPARLKGSIDYRAGDMFDAKLGSFDHALAMDSMIYYDAPSLGAILRDFEPRVRGSLIFTLAPRTPLLMAMWYAGKLFPRSDRSPVMIPHNAPRVAHAARKAGAKGTLSDAGTINSGFYHSTAMVFGGAR</sequence>
<dbReference type="Proteomes" id="UP000243978">
    <property type="component" value="Unassembled WGS sequence"/>
</dbReference>
<evidence type="ECO:0000256" key="2">
    <source>
        <dbReference type="ARBA" id="ARBA00022679"/>
    </source>
</evidence>
<evidence type="ECO:0000259" key="6">
    <source>
        <dbReference type="Pfam" id="PF07109"/>
    </source>
</evidence>
<comment type="caution">
    <text evidence="7">The sequence shown here is derived from an EMBL/GenBank/DDBJ whole genome shotgun (WGS) entry which is preliminary data.</text>
</comment>
<dbReference type="GO" id="GO:0032259">
    <property type="term" value="P:methylation"/>
    <property type="evidence" value="ECO:0007669"/>
    <property type="project" value="UniProtKB-KW"/>
</dbReference>